<dbReference type="RefSeq" id="WP_197115107.1">
    <property type="nucleotide sequence ID" value="NZ_JACBXQ010000002.1"/>
</dbReference>
<organism evidence="2 3">
    <name type="scientific">Facklamia lactis</name>
    <dbReference type="NCBI Taxonomy" id="2749967"/>
    <lineage>
        <taxon>Bacteria</taxon>
        <taxon>Bacillati</taxon>
        <taxon>Bacillota</taxon>
        <taxon>Bacilli</taxon>
        <taxon>Lactobacillales</taxon>
        <taxon>Aerococcaceae</taxon>
        <taxon>Facklamia</taxon>
    </lineage>
</organism>
<sequence>MKYAKVVLIMLIMIIGGVLILSRLPSKMRDKYQKDQEDYFFNHRQTEQGKFNLDELAEFPQPIIEYLQKMGYLGQKKMNGIRLFFRLC</sequence>
<gene>
    <name evidence="2" type="ORF">HZY91_04720</name>
</gene>
<keyword evidence="1" id="KW-1133">Transmembrane helix</keyword>
<comment type="caution">
    <text evidence="2">The sequence shown here is derived from an EMBL/GenBank/DDBJ whole genome shotgun (WGS) entry which is preliminary data.</text>
</comment>
<name>A0ABS0LPW6_9LACT</name>
<evidence type="ECO:0000313" key="3">
    <source>
        <dbReference type="Proteomes" id="UP000721415"/>
    </source>
</evidence>
<accession>A0ABS0LPW6</accession>
<keyword evidence="1" id="KW-0472">Membrane</keyword>
<feature type="transmembrane region" description="Helical" evidence="1">
    <location>
        <begin position="6"/>
        <end position="24"/>
    </location>
</feature>
<evidence type="ECO:0000256" key="1">
    <source>
        <dbReference type="SAM" id="Phobius"/>
    </source>
</evidence>
<reference evidence="2 3" key="1">
    <citation type="submission" date="2020-07" db="EMBL/GenBank/DDBJ databases">
        <title>Facklamia lactis sp. nov., isolated from raw milk.</title>
        <authorList>
            <person name="Doll E.V."/>
            <person name="Huptas C."/>
            <person name="Staib L."/>
            <person name="Wenning M."/>
            <person name="Scherer S."/>
        </authorList>
    </citation>
    <scope>NUCLEOTIDE SEQUENCE [LARGE SCALE GENOMIC DNA]</scope>
    <source>
        <strain evidence="2 3">DSM 111018</strain>
    </source>
</reference>
<keyword evidence="3" id="KW-1185">Reference proteome</keyword>
<evidence type="ECO:0000313" key="2">
    <source>
        <dbReference type="EMBL" id="MBG9986196.1"/>
    </source>
</evidence>
<proteinExistence type="predicted"/>
<dbReference type="EMBL" id="JACBXQ010000002">
    <property type="protein sequence ID" value="MBG9986196.1"/>
    <property type="molecule type" value="Genomic_DNA"/>
</dbReference>
<dbReference type="Proteomes" id="UP000721415">
    <property type="component" value="Unassembled WGS sequence"/>
</dbReference>
<keyword evidence="1" id="KW-0812">Transmembrane</keyword>
<protein>
    <submittedName>
        <fullName evidence="2">Uncharacterized protein</fullName>
    </submittedName>
</protein>